<dbReference type="EMBL" id="JADBJN010000002">
    <property type="protein sequence ID" value="KAG5678809.1"/>
    <property type="molecule type" value="Genomic_DNA"/>
</dbReference>
<gene>
    <name evidence="4" type="ORF">PVAND_008443</name>
</gene>
<dbReference type="GO" id="GO:0003723">
    <property type="term" value="F:RNA binding"/>
    <property type="evidence" value="ECO:0007669"/>
    <property type="project" value="UniProtKB-UniRule"/>
</dbReference>
<evidence type="ECO:0000256" key="2">
    <source>
        <dbReference type="PROSITE-ProRule" id="PRU00176"/>
    </source>
</evidence>
<dbReference type="AlphaFoldDB" id="A0A9J6C9N3"/>
<evidence type="ECO:0000313" key="4">
    <source>
        <dbReference type="EMBL" id="KAG5678809.1"/>
    </source>
</evidence>
<dbReference type="InterPro" id="IPR035979">
    <property type="entry name" value="RBD_domain_sf"/>
</dbReference>
<evidence type="ECO:0000259" key="3">
    <source>
        <dbReference type="PROSITE" id="PS50102"/>
    </source>
</evidence>
<evidence type="ECO:0000256" key="1">
    <source>
        <dbReference type="ARBA" id="ARBA00022884"/>
    </source>
</evidence>
<protein>
    <recommendedName>
        <fullName evidence="3">RRM domain-containing protein</fullName>
    </recommendedName>
</protein>
<dbReference type="InterPro" id="IPR012677">
    <property type="entry name" value="Nucleotide-bd_a/b_plait_sf"/>
</dbReference>
<evidence type="ECO:0000313" key="5">
    <source>
        <dbReference type="Proteomes" id="UP001107558"/>
    </source>
</evidence>
<dbReference type="InterPro" id="IPR000504">
    <property type="entry name" value="RRM_dom"/>
</dbReference>
<accession>A0A9J6C9N3</accession>
<dbReference type="Gene3D" id="3.30.70.330">
    <property type="match status" value="1"/>
</dbReference>
<reference evidence="4" key="1">
    <citation type="submission" date="2021-03" db="EMBL/GenBank/DDBJ databases">
        <title>Chromosome level genome of the anhydrobiotic midge Polypedilum vanderplanki.</title>
        <authorList>
            <person name="Yoshida Y."/>
            <person name="Kikawada T."/>
            <person name="Gusev O."/>
        </authorList>
    </citation>
    <scope>NUCLEOTIDE SEQUENCE</scope>
    <source>
        <strain evidence="4">NIAS01</strain>
        <tissue evidence="4">Whole body or cell culture</tissue>
    </source>
</reference>
<organism evidence="4 5">
    <name type="scientific">Polypedilum vanderplanki</name>
    <name type="common">Sleeping chironomid midge</name>
    <dbReference type="NCBI Taxonomy" id="319348"/>
    <lineage>
        <taxon>Eukaryota</taxon>
        <taxon>Metazoa</taxon>
        <taxon>Ecdysozoa</taxon>
        <taxon>Arthropoda</taxon>
        <taxon>Hexapoda</taxon>
        <taxon>Insecta</taxon>
        <taxon>Pterygota</taxon>
        <taxon>Neoptera</taxon>
        <taxon>Endopterygota</taxon>
        <taxon>Diptera</taxon>
        <taxon>Nematocera</taxon>
        <taxon>Chironomoidea</taxon>
        <taxon>Chironomidae</taxon>
        <taxon>Chironominae</taxon>
        <taxon>Polypedilum</taxon>
        <taxon>Polypedilum</taxon>
    </lineage>
</organism>
<dbReference type="Proteomes" id="UP001107558">
    <property type="component" value="Chromosome 2"/>
</dbReference>
<keyword evidence="1 2" id="KW-0694">RNA-binding</keyword>
<sequence length="202" mass="23476">MVVNREIIAKHLPVTLKLSEVVRELERFGEITRARMDEQKRRNYSKVNFFVTYAERVGAERALEAENVSIKGQKYKLEEIKRLMKDSVGRELYSRYCEVIELDCGRGAGWNPRLIQTISVYREFDSVIGQFRPLVSTHTQIFDPFAEVGFHSSQVIPTTSALTNLNPQSNTLQYIPVLTYTKKASKRRRNWHEKKAGKLFSF</sequence>
<name>A0A9J6C9N3_POLVA</name>
<feature type="domain" description="RRM" evidence="3">
    <location>
        <begin position="5"/>
        <end position="82"/>
    </location>
</feature>
<comment type="caution">
    <text evidence="4">The sequence shown here is derived from an EMBL/GenBank/DDBJ whole genome shotgun (WGS) entry which is preliminary data.</text>
</comment>
<proteinExistence type="predicted"/>
<dbReference type="PROSITE" id="PS50102">
    <property type="entry name" value="RRM"/>
    <property type="match status" value="1"/>
</dbReference>
<keyword evidence="5" id="KW-1185">Reference proteome</keyword>
<dbReference type="SMART" id="SM00360">
    <property type="entry name" value="RRM"/>
    <property type="match status" value="1"/>
</dbReference>
<dbReference type="SUPFAM" id="SSF54928">
    <property type="entry name" value="RNA-binding domain, RBD"/>
    <property type="match status" value="1"/>
</dbReference>